<evidence type="ECO:0000313" key="1">
    <source>
        <dbReference type="EMBL" id="MCL1142793.1"/>
    </source>
</evidence>
<comment type="caution">
    <text evidence="1">The sequence shown here is derived from an EMBL/GenBank/DDBJ whole genome shotgun (WGS) entry which is preliminary data.</text>
</comment>
<dbReference type="RefSeq" id="WP_248995476.1">
    <property type="nucleotide sequence ID" value="NZ_JAKIKP010000005.1"/>
</dbReference>
<sequence length="248" mass="28564">MKVFNPLSYITFFIFLTFSYSLLAATPKHQHDSDSILAPSMGLHGMLLFGNESALFASHLPMFHTPHNAQVIVQLSFNQKHIQQQMITQMAQEHSDSVWTIVPQHFDLARLSPTAKHAIDELTVDVFEGHFERGGHLRWAKKKIKLEKVLVFSPLSLTEVEDTRSTTHYFTVNNSASDRTQFLVKKLTHRPDADHILKLTGVKQALSEYYQFPLKNHLYTEVQQIQSQFKNNETTKVSQIYLELNELQ</sequence>
<reference evidence="1" key="1">
    <citation type="submission" date="2022-01" db="EMBL/GenBank/DDBJ databases">
        <title>Whole genome-based taxonomy of the Shewanellaceae.</title>
        <authorList>
            <person name="Martin-Rodriguez A.J."/>
        </authorList>
    </citation>
    <scope>NUCLEOTIDE SEQUENCE</scope>
    <source>
        <strain evidence="1">DSM 16422</strain>
    </source>
</reference>
<dbReference type="Proteomes" id="UP001139333">
    <property type="component" value="Unassembled WGS sequence"/>
</dbReference>
<dbReference type="AlphaFoldDB" id="A0A9X1ZJA9"/>
<organism evidence="1 2">
    <name type="scientific">Shewanella gaetbuli</name>
    <dbReference type="NCBI Taxonomy" id="220752"/>
    <lineage>
        <taxon>Bacteria</taxon>
        <taxon>Pseudomonadati</taxon>
        <taxon>Pseudomonadota</taxon>
        <taxon>Gammaproteobacteria</taxon>
        <taxon>Alteromonadales</taxon>
        <taxon>Shewanellaceae</taxon>
        <taxon>Shewanella</taxon>
    </lineage>
</organism>
<gene>
    <name evidence="1" type="ORF">L2672_08830</name>
</gene>
<evidence type="ECO:0000313" key="2">
    <source>
        <dbReference type="Proteomes" id="UP001139333"/>
    </source>
</evidence>
<proteinExistence type="predicted"/>
<accession>A0A9X1ZJA9</accession>
<keyword evidence="2" id="KW-1185">Reference proteome</keyword>
<dbReference type="EMBL" id="JAKIKP010000005">
    <property type="protein sequence ID" value="MCL1142793.1"/>
    <property type="molecule type" value="Genomic_DNA"/>
</dbReference>
<protein>
    <submittedName>
        <fullName evidence="1">Uncharacterized protein</fullName>
    </submittedName>
</protein>
<name>A0A9X1ZJA9_9GAMM</name>